<protein>
    <recommendedName>
        <fullName evidence="4">Photosynthesis system II assembly factor Ycf48/Hcf136-like domain-containing protein</fullName>
    </recommendedName>
</protein>
<sequence length="580" mass="65401">MPGIKPFRCIKFYPLILLTCIIIIQGCAGQVNILPALEESTPINDQEGIVVARIINASGNPLPFNQLTINPENLNESKSIKPERLLAAKPKLNGTTVFASYVKPGNYSLSSIRAFYANGNGWYSRFVSANEKLGTFSVNQGEVTDLGTLIYYPKPQGDRYLDLLIRAPESEKGEVLTKYFPFLKYNPEVLNGWHVDENDEERESTYISIAQNPVTYNEQYVSPANSIYFLGKIGVFIKRTSEGEWELDAVDTNHELTAIAQNKNGDLVVGGSEGALFWRPAFGDWLDISLEHNSHVEHLRMLDTGEIEILVARDFELDILRGAVSGSDIQWRLINRYSTNSSKRWDYRLEAEIKNKQAHSKKIDRHIYNTTLFELNGQNYINIRNHSIYENTIFATINSEIFIYNPDNWMIERSVNDFEFSAIIDAGAVQLGIEKAGFWSLSGKPTYHKIDQNGAQNKITTYIQSCPDNKSPKNSCRKKSFTFRSVPWFSNENDAIAIVSFALNSFSGGTRDTEVKILTTTDGGESWVATENEPPTDYCTSIVPQIADRLLVSCDGANGDFYESTDFGANWHQVRQQDNF</sequence>
<dbReference type="PROSITE" id="PS51257">
    <property type="entry name" value="PROKAR_LIPOPROTEIN"/>
    <property type="match status" value="1"/>
</dbReference>
<proteinExistence type="predicted"/>
<gene>
    <name evidence="2" type="ORF">MJO52_13570</name>
</gene>
<accession>A0ABY4V768</accession>
<dbReference type="Proteomes" id="UP001055658">
    <property type="component" value="Chromosome"/>
</dbReference>
<feature type="transmembrane region" description="Helical" evidence="1">
    <location>
        <begin position="12"/>
        <end position="34"/>
    </location>
</feature>
<dbReference type="RefSeq" id="WP_252082202.1">
    <property type="nucleotide sequence ID" value="NZ_CP092418.1"/>
</dbReference>
<keyword evidence="1" id="KW-0472">Membrane</keyword>
<keyword evidence="1" id="KW-0812">Transmembrane</keyword>
<evidence type="ECO:0000313" key="2">
    <source>
        <dbReference type="EMBL" id="USD20107.1"/>
    </source>
</evidence>
<dbReference type="SUPFAM" id="SSF110296">
    <property type="entry name" value="Oligoxyloglucan reducing end-specific cellobiohydrolase"/>
    <property type="match status" value="1"/>
</dbReference>
<keyword evidence="1" id="KW-1133">Transmembrane helix</keyword>
<organism evidence="2 3">
    <name type="scientific">Microbulbifer variabilis</name>
    <dbReference type="NCBI Taxonomy" id="266805"/>
    <lineage>
        <taxon>Bacteria</taxon>
        <taxon>Pseudomonadati</taxon>
        <taxon>Pseudomonadota</taxon>
        <taxon>Gammaproteobacteria</taxon>
        <taxon>Cellvibrionales</taxon>
        <taxon>Microbulbiferaceae</taxon>
        <taxon>Microbulbifer</taxon>
    </lineage>
</organism>
<evidence type="ECO:0000313" key="3">
    <source>
        <dbReference type="Proteomes" id="UP001055658"/>
    </source>
</evidence>
<evidence type="ECO:0008006" key="4">
    <source>
        <dbReference type="Google" id="ProtNLM"/>
    </source>
</evidence>
<evidence type="ECO:0000256" key="1">
    <source>
        <dbReference type="SAM" id="Phobius"/>
    </source>
</evidence>
<dbReference type="InterPro" id="IPR015943">
    <property type="entry name" value="WD40/YVTN_repeat-like_dom_sf"/>
</dbReference>
<keyword evidence="3" id="KW-1185">Reference proteome</keyword>
<reference evidence="2" key="1">
    <citation type="submission" date="2022-02" db="EMBL/GenBank/DDBJ databases">
        <title>Coral-associated bacteria.</title>
        <authorList>
            <person name="Tang K."/>
            <person name="Wang X."/>
        </authorList>
    </citation>
    <scope>NUCLEOTIDE SEQUENCE</scope>
    <source>
        <strain evidence="2">SCSIO 43006</strain>
    </source>
</reference>
<dbReference type="EMBL" id="CP092418">
    <property type="protein sequence ID" value="USD20107.1"/>
    <property type="molecule type" value="Genomic_DNA"/>
</dbReference>
<dbReference type="Gene3D" id="2.130.10.10">
    <property type="entry name" value="YVTN repeat-like/Quinoprotein amine dehydrogenase"/>
    <property type="match status" value="1"/>
</dbReference>
<name>A0ABY4V768_9GAMM</name>